<dbReference type="AlphaFoldDB" id="A0A1F4ZSR5"/>
<evidence type="ECO:0000256" key="1">
    <source>
        <dbReference type="SAM" id="Phobius"/>
    </source>
</evidence>
<evidence type="ECO:0000313" key="2">
    <source>
        <dbReference type="EMBL" id="OGD09432.1"/>
    </source>
</evidence>
<name>A0A1F4ZSR5_9BACT</name>
<organism evidence="2 3">
    <name type="scientific">Candidatus Amesbacteria bacterium RIFOXYB1_FULL_44_23</name>
    <dbReference type="NCBI Taxonomy" id="1797263"/>
    <lineage>
        <taxon>Bacteria</taxon>
        <taxon>Candidatus Amesiibacteriota</taxon>
    </lineage>
</organism>
<reference evidence="2 3" key="1">
    <citation type="journal article" date="2016" name="Nat. Commun.">
        <title>Thousands of microbial genomes shed light on interconnected biogeochemical processes in an aquifer system.</title>
        <authorList>
            <person name="Anantharaman K."/>
            <person name="Brown C.T."/>
            <person name="Hug L.A."/>
            <person name="Sharon I."/>
            <person name="Castelle C.J."/>
            <person name="Probst A.J."/>
            <person name="Thomas B.C."/>
            <person name="Singh A."/>
            <person name="Wilkins M.J."/>
            <person name="Karaoz U."/>
            <person name="Brodie E.L."/>
            <person name="Williams K.H."/>
            <person name="Hubbard S.S."/>
            <person name="Banfield J.F."/>
        </authorList>
    </citation>
    <scope>NUCLEOTIDE SEQUENCE [LARGE SCALE GENOMIC DNA]</scope>
</reference>
<sequence>MTKLARLCFICLLAFSLYHLGRDILQTLNLNNGLTDILHRPHNWCKPYCNLVTFPLDVTGIAGGFVVLKRGYIGLLGKLSLTAIPLWLVAYFLP</sequence>
<protein>
    <recommendedName>
        <fullName evidence="4">Vitamin K epoxide reductase domain-containing protein</fullName>
    </recommendedName>
</protein>
<keyword evidence="1" id="KW-0472">Membrane</keyword>
<feature type="transmembrane region" description="Helical" evidence="1">
    <location>
        <begin position="72"/>
        <end position="93"/>
    </location>
</feature>
<dbReference type="EMBL" id="MEXR01000032">
    <property type="protein sequence ID" value="OGD09432.1"/>
    <property type="molecule type" value="Genomic_DNA"/>
</dbReference>
<keyword evidence="1" id="KW-0812">Transmembrane</keyword>
<keyword evidence="1" id="KW-1133">Transmembrane helix</keyword>
<evidence type="ECO:0000313" key="3">
    <source>
        <dbReference type="Proteomes" id="UP000176424"/>
    </source>
</evidence>
<comment type="caution">
    <text evidence="2">The sequence shown here is derived from an EMBL/GenBank/DDBJ whole genome shotgun (WGS) entry which is preliminary data.</text>
</comment>
<dbReference type="Proteomes" id="UP000176424">
    <property type="component" value="Unassembled WGS sequence"/>
</dbReference>
<accession>A0A1F4ZSR5</accession>
<gene>
    <name evidence="2" type="ORF">A2397_01955</name>
</gene>
<evidence type="ECO:0008006" key="4">
    <source>
        <dbReference type="Google" id="ProtNLM"/>
    </source>
</evidence>
<proteinExistence type="predicted"/>